<dbReference type="EMBL" id="JAAZON010000254">
    <property type="protein sequence ID" value="NMC62690.1"/>
    <property type="molecule type" value="Genomic_DNA"/>
</dbReference>
<sequence>MPRFPQVRDDQLILGLVKDFDTLDASGMICTIPLEDLQTLSKPVSEVTPANP</sequence>
<gene>
    <name evidence="1" type="ORF">GYA55_05910</name>
</gene>
<dbReference type="AlphaFoldDB" id="A0A7X9FR06"/>
<dbReference type="Proteomes" id="UP000524246">
    <property type="component" value="Unassembled WGS sequence"/>
</dbReference>
<name>A0A7X9FR06_9DELT</name>
<evidence type="ECO:0000313" key="1">
    <source>
        <dbReference type="EMBL" id="NMC62690.1"/>
    </source>
</evidence>
<reference evidence="1 2" key="1">
    <citation type="journal article" date="2020" name="Biotechnol. Biofuels">
        <title>New insights from the biogas microbiome by comprehensive genome-resolved metagenomics of nearly 1600 species originating from multiple anaerobic digesters.</title>
        <authorList>
            <person name="Campanaro S."/>
            <person name="Treu L."/>
            <person name="Rodriguez-R L.M."/>
            <person name="Kovalovszki A."/>
            <person name="Ziels R.M."/>
            <person name="Maus I."/>
            <person name="Zhu X."/>
            <person name="Kougias P.G."/>
            <person name="Basile A."/>
            <person name="Luo G."/>
            <person name="Schluter A."/>
            <person name="Konstantinidis K.T."/>
            <person name="Angelidaki I."/>
        </authorList>
    </citation>
    <scope>NUCLEOTIDE SEQUENCE [LARGE SCALE GENOMIC DNA]</scope>
    <source>
        <strain evidence="1">AS27yjCOA_65</strain>
    </source>
</reference>
<accession>A0A7X9FR06</accession>
<comment type="caution">
    <text evidence="1">The sequence shown here is derived from an EMBL/GenBank/DDBJ whole genome shotgun (WGS) entry which is preliminary data.</text>
</comment>
<evidence type="ECO:0000313" key="2">
    <source>
        <dbReference type="Proteomes" id="UP000524246"/>
    </source>
</evidence>
<protein>
    <submittedName>
        <fullName evidence="1">Uncharacterized protein</fullName>
    </submittedName>
</protein>
<proteinExistence type="predicted"/>
<organism evidence="1 2">
    <name type="scientific">SAR324 cluster bacterium</name>
    <dbReference type="NCBI Taxonomy" id="2024889"/>
    <lineage>
        <taxon>Bacteria</taxon>
        <taxon>Deltaproteobacteria</taxon>
        <taxon>SAR324 cluster</taxon>
    </lineage>
</organism>